<dbReference type="InterPro" id="IPR009057">
    <property type="entry name" value="Homeodomain-like_sf"/>
</dbReference>
<keyword evidence="4" id="KW-0863">Zinc-finger</keyword>
<evidence type="ECO:0000313" key="9">
    <source>
        <dbReference type="RefSeq" id="XP_018015141.1"/>
    </source>
</evidence>
<dbReference type="Gene3D" id="1.10.10.60">
    <property type="entry name" value="Homeodomain-like"/>
    <property type="match status" value="2"/>
</dbReference>
<evidence type="ECO:0000256" key="2">
    <source>
        <dbReference type="ARBA" id="ARBA00023125"/>
    </source>
</evidence>
<dbReference type="OrthoDB" id="6351046at2759"/>
<feature type="domain" description="C2H2-type" evidence="6">
    <location>
        <begin position="528"/>
        <end position="555"/>
    </location>
</feature>
<dbReference type="SUPFAM" id="SSF46689">
    <property type="entry name" value="Homeodomain-like"/>
    <property type="match status" value="2"/>
</dbReference>
<evidence type="ECO:0000256" key="5">
    <source>
        <dbReference type="SAM" id="MobiDB-lite"/>
    </source>
</evidence>
<evidence type="ECO:0000256" key="4">
    <source>
        <dbReference type="PROSITE-ProRule" id="PRU00042"/>
    </source>
</evidence>
<evidence type="ECO:0000313" key="8">
    <source>
        <dbReference type="Proteomes" id="UP000694843"/>
    </source>
</evidence>
<dbReference type="AlphaFoldDB" id="A0A8B7NPV5"/>
<evidence type="ECO:0000259" key="7">
    <source>
        <dbReference type="PROSITE" id="PS51253"/>
    </source>
</evidence>
<dbReference type="GO" id="GO:0005634">
    <property type="term" value="C:nucleus"/>
    <property type="evidence" value="ECO:0007669"/>
    <property type="project" value="UniProtKB-SubCell"/>
</dbReference>
<protein>
    <submittedName>
        <fullName evidence="9">Uncharacterized protein LOC108672040</fullName>
    </submittedName>
</protein>
<evidence type="ECO:0000256" key="1">
    <source>
        <dbReference type="ARBA" id="ARBA00004123"/>
    </source>
</evidence>
<proteinExistence type="predicted"/>
<keyword evidence="4" id="KW-0479">Metal-binding</keyword>
<dbReference type="InterPro" id="IPR006600">
    <property type="entry name" value="HTH_CenpB_DNA-bd_dom"/>
</dbReference>
<dbReference type="Proteomes" id="UP000694843">
    <property type="component" value="Unplaced"/>
</dbReference>
<dbReference type="GeneID" id="108672040"/>
<keyword evidence="4" id="KW-0862">Zinc</keyword>
<keyword evidence="3" id="KW-0539">Nucleus</keyword>
<dbReference type="RefSeq" id="XP_018015141.1">
    <property type="nucleotide sequence ID" value="XM_018159652.2"/>
</dbReference>
<evidence type="ECO:0000259" key="6">
    <source>
        <dbReference type="PROSITE" id="PS50157"/>
    </source>
</evidence>
<keyword evidence="8" id="KW-1185">Reference proteome</keyword>
<dbReference type="PROSITE" id="PS00028">
    <property type="entry name" value="ZINC_FINGER_C2H2_1"/>
    <property type="match status" value="1"/>
</dbReference>
<dbReference type="Pfam" id="PF03221">
    <property type="entry name" value="HTH_Tnp_Tc5"/>
    <property type="match status" value="1"/>
</dbReference>
<sequence>MMAHQVNTKDVNGLDYLAYAASGSMCEGSQCQPASAGISYSMAMGDVSYGRLQSVVPVRNNSDGSHPAHRVVQLRNMAPSLGVAATQGENASYSNAEACHSMTPGFQQAESSPISSHMKSSQLQQPLLILAPLTELSQSSAFPANNKSCHNSTAVGDANSLGHKMIGGANLFQEVSNPPARSIKTDAKSFVNMPQQFSHPVLVPYTISNSIDGQISQINWSPSSNSQQMITQGVVFPHYQIANMSAQAGLLSSESVFTTKELVSPGQIFSILPKTNVIQIHSLPHASSNNIDEPAGIEVNDEGTNSNYNCSSSYPYAGNVFAYSSQNKSEDDGGQIILPSFPTEVCGEPVDSVVVYSPHSQPTGKGISINTSRNNQVIVNSSAPSVTSTEIELVHGVMSSPQISNTFPLTSSVVQTIQGKNIFCNGPLQPRIVEDTEVACDRIVVDVQGSPLILGLPSSSVRTETSIPVSNSVVNRPLMAKPKLAPAINCPIISSNVLNNTSTGDEQMTSSTSEMTTNNSTKSGQTSYTCPGCTMVFTNLYFYKRHLKTHGSEKRGSLNMKSKIEIIKRSKAGERLTDLALEYNAGKSTLLTIIKNSEKYLQLEEGGKLSADRKRLRKAVREDVEEAVYMWYQQGMKMNTPITGPKLCKKAKDFALKLGHKDFKASNGWLDRFKHRKGLQLHRNVKPIKTSVAGYDLPDLDNNPQNFNTVTLPTLLMEYEARDIFFADEFGLFFSALPDDCVDTSLVRCCNGGLSSKRLTVLACCNMNGSEKLPLVVLGRYKVPNTNELLSKFPIQYYFNSKSWMTANCFKTWLINTDNWFNETKRKVLLLVSSSPVHPTDIGLNAIKIVSAPLIFKGPMKLGINKCVKQQYRRSVIELVLDILSSRKSDPGYPKTSKVSLVQALHFLARAWQNVSTTAICNGFLRAGFSKYGPWSVNDMSSNSLAADNLELLHSLKENGFKIDPNFTFNDFVSFDDDVQVCQLMDDDAIIFAVTAKEQAKEESESELEDVGESLPIVITRSKLEMTSSSAKIHSDTNKCDSFNENALFCSLQFLQSHVQKKTPACPELSSVFLKLHCLIDESLMKIKSGITV</sequence>
<dbReference type="Pfam" id="PF04218">
    <property type="entry name" value="CENP-B_N"/>
    <property type="match status" value="1"/>
</dbReference>
<dbReference type="SUPFAM" id="SSF57667">
    <property type="entry name" value="beta-beta-alpha zinc fingers"/>
    <property type="match status" value="1"/>
</dbReference>
<comment type="subcellular location">
    <subcellularLocation>
        <location evidence="1">Nucleus</location>
    </subcellularLocation>
</comment>
<dbReference type="InterPro" id="IPR013087">
    <property type="entry name" value="Znf_C2H2_type"/>
</dbReference>
<name>A0A8B7NPV5_HYAAZ</name>
<feature type="compositionally biased region" description="Low complexity" evidence="5">
    <location>
        <begin position="508"/>
        <end position="523"/>
    </location>
</feature>
<accession>A0A8B7NPV5</accession>
<dbReference type="InterPro" id="IPR007889">
    <property type="entry name" value="HTH_Psq"/>
</dbReference>
<dbReference type="SMART" id="SM00674">
    <property type="entry name" value="CENPB"/>
    <property type="match status" value="1"/>
</dbReference>
<dbReference type="PANTHER" id="PTHR19303">
    <property type="entry name" value="TRANSPOSON"/>
    <property type="match status" value="1"/>
</dbReference>
<dbReference type="KEGG" id="hazt:108672040"/>
<feature type="domain" description="HTH CENPB-type" evidence="7">
    <location>
        <begin position="612"/>
        <end position="683"/>
    </location>
</feature>
<dbReference type="InterPro" id="IPR050863">
    <property type="entry name" value="CenT-Element_Derived"/>
</dbReference>
<organism evidence="8 9">
    <name type="scientific">Hyalella azteca</name>
    <name type="common">Amphipod</name>
    <dbReference type="NCBI Taxonomy" id="294128"/>
    <lineage>
        <taxon>Eukaryota</taxon>
        <taxon>Metazoa</taxon>
        <taxon>Ecdysozoa</taxon>
        <taxon>Arthropoda</taxon>
        <taxon>Crustacea</taxon>
        <taxon>Multicrustacea</taxon>
        <taxon>Malacostraca</taxon>
        <taxon>Eumalacostraca</taxon>
        <taxon>Peracarida</taxon>
        <taxon>Amphipoda</taxon>
        <taxon>Senticaudata</taxon>
        <taxon>Talitrida</taxon>
        <taxon>Talitroidea</taxon>
        <taxon>Hyalellidae</taxon>
        <taxon>Hyalella</taxon>
    </lineage>
</organism>
<dbReference type="GO" id="GO:0003677">
    <property type="term" value="F:DNA binding"/>
    <property type="evidence" value="ECO:0007669"/>
    <property type="project" value="UniProtKB-KW"/>
</dbReference>
<keyword evidence="2" id="KW-0238">DNA-binding</keyword>
<gene>
    <name evidence="9" type="primary">LOC108672040</name>
</gene>
<dbReference type="Pfam" id="PF03184">
    <property type="entry name" value="DDE_1"/>
    <property type="match status" value="1"/>
</dbReference>
<evidence type="ECO:0000256" key="3">
    <source>
        <dbReference type="ARBA" id="ARBA00023242"/>
    </source>
</evidence>
<dbReference type="PROSITE" id="PS51253">
    <property type="entry name" value="HTH_CENPB"/>
    <property type="match status" value="1"/>
</dbReference>
<reference evidence="9" key="1">
    <citation type="submission" date="2025-08" db="UniProtKB">
        <authorList>
            <consortium name="RefSeq"/>
        </authorList>
    </citation>
    <scope>IDENTIFICATION</scope>
    <source>
        <tissue evidence="9">Whole organism</tissue>
    </source>
</reference>
<dbReference type="GO" id="GO:0008270">
    <property type="term" value="F:zinc ion binding"/>
    <property type="evidence" value="ECO:0007669"/>
    <property type="project" value="UniProtKB-KW"/>
</dbReference>
<dbReference type="PROSITE" id="PS50157">
    <property type="entry name" value="ZINC_FINGER_C2H2_2"/>
    <property type="match status" value="1"/>
</dbReference>
<dbReference type="InterPro" id="IPR004875">
    <property type="entry name" value="DDE_SF_endonuclease_dom"/>
</dbReference>
<feature type="region of interest" description="Disordered" evidence="5">
    <location>
        <begin position="502"/>
        <end position="525"/>
    </location>
</feature>
<dbReference type="PANTHER" id="PTHR19303:SF73">
    <property type="entry name" value="PROTEIN PDC2"/>
    <property type="match status" value="1"/>
</dbReference>
<dbReference type="InterPro" id="IPR036236">
    <property type="entry name" value="Znf_C2H2_sf"/>
</dbReference>